<gene>
    <name evidence="1" type="ORF">IPH26_06810</name>
</gene>
<reference evidence="1" key="1">
    <citation type="submission" date="2020-10" db="EMBL/GenBank/DDBJ databases">
        <title>Connecting structure to function with the recovery of over 1000 high-quality activated sludge metagenome-assembled genomes encoding full-length rRNA genes using long-read sequencing.</title>
        <authorList>
            <person name="Singleton C.M."/>
            <person name="Petriglieri F."/>
            <person name="Kristensen J.M."/>
            <person name="Kirkegaard R.H."/>
            <person name="Michaelsen T.Y."/>
            <person name="Andersen M.H."/>
            <person name="Karst S.M."/>
            <person name="Dueholm M.S."/>
            <person name="Nielsen P.H."/>
            <person name="Albertsen M."/>
        </authorList>
    </citation>
    <scope>NUCLEOTIDE SEQUENCE</scope>
    <source>
        <strain evidence="1">Bjer_18-Q3-R1-45_BAT3C.347</strain>
    </source>
</reference>
<name>A0A9D7E2R8_9PROT</name>
<protein>
    <submittedName>
        <fullName evidence="1">AlpA family phage regulatory protein</fullName>
    </submittedName>
</protein>
<dbReference type="Proteomes" id="UP000807785">
    <property type="component" value="Unassembled WGS sequence"/>
</dbReference>
<organism evidence="1 2">
    <name type="scientific">Candidatus Methylophosphatis roskildensis</name>
    <dbReference type="NCBI Taxonomy" id="2899263"/>
    <lineage>
        <taxon>Bacteria</taxon>
        <taxon>Pseudomonadati</taxon>
        <taxon>Pseudomonadota</taxon>
        <taxon>Betaproteobacteria</taxon>
        <taxon>Nitrosomonadales</taxon>
        <taxon>Sterolibacteriaceae</taxon>
        <taxon>Candidatus Methylophosphatis</taxon>
    </lineage>
</organism>
<accession>A0A9D7E2R8</accession>
<dbReference type="EMBL" id="JADJEV010000003">
    <property type="protein sequence ID" value="MBK6972663.1"/>
    <property type="molecule type" value="Genomic_DNA"/>
</dbReference>
<dbReference type="AlphaFoldDB" id="A0A9D7E2R8"/>
<evidence type="ECO:0000313" key="1">
    <source>
        <dbReference type="EMBL" id="MBK6972663.1"/>
    </source>
</evidence>
<evidence type="ECO:0000313" key="2">
    <source>
        <dbReference type="Proteomes" id="UP000807785"/>
    </source>
</evidence>
<comment type="caution">
    <text evidence="1">The sequence shown here is derived from an EMBL/GenBank/DDBJ whole genome shotgun (WGS) entry which is preliminary data.</text>
</comment>
<proteinExistence type="predicted"/>
<sequence>MTAAGTIPDALAHFTVLPDDAQVRFPVVEALLSASTSTIWRRIKDDPDFPKPLRDGRRTSFRVGDLRRYLIKKAA</sequence>